<evidence type="ECO:0000313" key="2">
    <source>
        <dbReference type="EMBL" id="PIG88683.1"/>
    </source>
</evidence>
<organism evidence="2 3">
    <name type="scientific">Aspergillus arachidicola</name>
    <dbReference type="NCBI Taxonomy" id="656916"/>
    <lineage>
        <taxon>Eukaryota</taxon>
        <taxon>Fungi</taxon>
        <taxon>Dikarya</taxon>
        <taxon>Ascomycota</taxon>
        <taxon>Pezizomycotina</taxon>
        <taxon>Eurotiomycetes</taxon>
        <taxon>Eurotiomycetidae</taxon>
        <taxon>Eurotiales</taxon>
        <taxon>Aspergillaceae</taxon>
        <taxon>Aspergillus</taxon>
        <taxon>Aspergillus subgen. Circumdati</taxon>
    </lineage>
</organism>
<name>A0A2G7G759_9EURO</name>
<keyword evidence="3" id="KW-1185">Reference proteome</keyword>
<reference evidence="2 3" key="1">
    <citation type="submission" date="2017-05" db="EMBL/GenBank/DDBJ databases">
        <title>Genome sequence for an aflatoxigenic pathogen of Argentinian peanut, Aspergillus arachidicola.</title>
        <authorList>
            <person name="Moore G."/>
            <person name="Beltz S.B."/>
            <person name="Mack B.M."/>
        </authorList>
    </citation>
    <scope>NUCLEOTIDE SEQUENCE [LARGE SCALE GENOMIC DNA]</scope>
    <source>
        <strain evidence="2 3">CBS 117610</strain>
    </source>
</reference>
<gene>
    <name evidence="2" type="ORF">AARAC_000482</name>
</gene>
<dbReference type="AlphaFoldDB" id="A0A2G7G759"/>
<comment type="caution">
    <text evidence="2">The sequence shown here is derived from an EMBL/GenBank/DDBJ whole genome shotgun (WGS) entry which is preliminary data.</text>
</comment>
<feature type="compositionally biased region" description="Polar residues" evidence="1">
    <location>
        <begin position="438"/>
        <end position="449"/>
    </location>
</feature>
<dbReference type="STRING" id="656916.A0A2G7G759"/>
<protein>
    <submittedName>
        <fullName evidence="2">Uncharacterized protein</fullName>
    </submittedName>
</protein>
<accession>A0A2G7G759</accession>
<dbReference type="EMBL" id="NEXV01000096">
    <property type="protein sequence ID" value="PIG88683.1"/>
    <property type="molecule type" value="Genomic_DNA"/>
</dbReference>
<evidence type="ECO:0000313" key="3">
    <source>
        <dbReference type="Proteomes" id="UP000231358"/>
    </source>
</evidence>
<evidence type="ECO:0000256" key="1">
    <source>
        <dbReference type="SAM" id="MobiDB-lite"/>
    </source>
</evidence>
<dbReference type="Proteomes" id="UP000231358">
    <property type="component" value="Unassembled WGS sequence"/>
</dbReference>
<sequence length="455" mass="49047">MPNVPVHGLRDITFPISMKDAIHEEGWYFAQDFQFIGTSGVGYTGLQPRPDVGSETFIHAVFSSFVNGSISQDANCHDGADDGPGVSCAVDLPGNYSNMYHLRVQNTRDTTWNGTLIDTVTGVETHIGSYTLPTGSLGIQGTQVGFVEWWPFNNGLPATCDSLSQTSVIFGVPTTSTEGAGPGELKNAYEVYDCAGKQGFKSQRLSDGVEVKVGFKKDQPLSETIFTVPWTVSNVTTSGLSDLSFPITVKTTDSDGKYRMSQSFNFGNLSYGGSLVFQPSSFKTHFNFDYLKAEFHSFVNGTTTDDKNCRAYNHGLWTRCSVLFKGNSSHPYHLTVHNSGGTTWVGTVTDITSERKIHIGSYQLPPGGGGITGFQNGSMPNMSVVFGNPITSVNSAGSSDLGDVRSSTDCAQYGNRKDIDGVELYIHSGNRDDEGKNQDTSQENLSPVQPAQAAA</sequence>
<feature type="region of interest" description="Disordered" evidence="1">
    <location>
        <begin position="428"/>
        <end position="455"/>
    </location>
</feature>
<proteinExistence type="predicted"/>